<keyword evidence="3" id="KW-1185">Reference proteome</keyword>
<comment type="caution">
    <text evidence="2">The sequence shown here is derived from an EMBL/GenBank/DDBJ whole genome shotgun (WGS) entry which is preliminary data.</text>
</comment>
<sequence length="84" mass="9568">MRWSHFIERECVNMDTGEKLGTFHRSDLVIDPGTGQIKTILLPIGSSIFRRKTAEMSLSWSTIQKIGPELILIQQRSYTTESEG</sequence>
<dbReference type="EMBL" id="WUUL01000010">
    <property type="protein sequence ID" value="MXQ54940.1"/>
    <property type="molecule type" value="Genomic_DNA"/>
</dbReference>
<evidence type="ECO:0000313" key="2">
    <source>
        <dbReference type="EMBL" id="MXQ54940.1"/>
    </source>
</evidence>
<dbReference type="InterPro" id="IPR011033">
    <property type="entry name" value="PRC_barrel-like_sf"/>
</dbReference>
<feature type="domain" description="PRC-barrel" evidence="1">
    <location>
        <begin position="2"/>
        <end position="73"/>
    </location>
</feature>
<dbReference type="PANTHER" id="PTHR40061">
    <property type="entry name" value="SPORULATION PROTEIN YLMC-RELATED"/>
    <property type="match status" value="1"/>
</dbReference>
<gene>
    <name evidence="2" type="ORF">GSM42_14685</name>
</gene>
<protein>
    <submittedName>
        <fullName evidence="2">YlmC/YmxH family sporulation protein</fullName>
    </submittedName>
</protein>
<reference evidence="2 3" key="1">
    <citation type="submission" date="2019-12" db="EMBL/GenBank/DDBJ databases">
        <title>Whole-genome analyses of novel actinobacteria.</title>
        <authorList>
            <person name="Sahin N."/>
            <person name="Saygin H."/>
        </authorList>
    </citation>
    <scope>NUCLEOTIDE SEQUENCE [LARGE SCALE GENOMIC DNA]</scope>
    <source>
        <strain evidence="2 3">KC615</strain>
    </source>
</reference>
<dbReference type="NCBIfam" id="TIGR02888">
    <property type="entry name" value="spore_YlmC_YmxH"/>
    <property type="match status" value="1"/>
</dbReference>
<proteinExistence type="predicted"/>
<dbReference type="PANTHER" id="PTHR40061:SF1">
    <property type="entry name" value="SPORULATION PROTEIN YLMC-RELATED"/>
    <property type="match status" value="1"/>
</dbReference>
<dbReference type="AlphaFoldDB" id="A0A6I4VYD7"/>
<dbReference type="InterPro" id="IPR027275">
    <property type="entry name" value="PRC-brl_dom"/>
</dbReference>
<dbReference type="Gene3D" id="2.30.30.240">
    <property type="entry name" value="PRC-barrel domain"/>
    <property type="match status" value="1"/>
</dbReference>
<evidence type="ECO:0000313" key="3">
    <source>
        <dbReference type="Proteomes" id="UP000430692"/>
    </source>
</evidence>
<dbReference type="InterPro" id="IPR014238">
    <property type="entry name" value="Spore_YlmC/YmxH"/>
</dbReference>
<accession>A0A6I4VYD7</accession>
<dbReference type="Pfam" id="PF05239">
    <property type="entry name" value="PRC"/>
    <property type="match status" value="1"/>
</dbReference>
<organism evidence="2 3">
    <name type="scientific">Shimazuella alba</name>
    <dbReference type="NCBI Taxonomy" id="2690964"/>
    <lineage>
        <taxon>Bacteria</taxon>
        <taxon>Bacillati</taxon>
        <taxon>Bacillota</taxon>
        <taxon>Bacilli</taxon>
        <taxon>Bacillales</taxon>
        <taxon>Thermoactinomycetaceae</taxon>
        <taxon>Shimazuella</taxon>
    </lineage>
</organism>
<dbReference type="Proteomes" id="UP000430692">
    <property type="component" value="Unassembled WGS sequence"/>
</dbReference>
<dbReference type="RefSeq" id="WP_160802293.1">
    <property type="nucleotide sequence ID" value="NZ_WUUL01000010.1"/>
</dbReference>
<evidence type="ECO:0000259" key="1">
    <source>
        <dbReference type="Pfam" id="PF05239"/>
    </source>
</evidence>
<dbReference type="SUPFAM" id="SSF50346">
    <property type="entry name" value="PRC-barrel domain"/>
    <property type="match status" value="1"/>
</dbReference>
<name>A0A6I4VYD7_9BACL</name>